<feature type="region of interest" description="Disordered" evidence="1">
    <location>
        <begin position="1"/>
        <end position="68"/>
    </location>
</feature>
<feature type="region of interest" description="Disordered" evidence="1">
    <location>
        <begin position="435"/>
        <end position="455"/>
    </location>
</feature>
<comment type="caution">
    <text evidence="2">The sequence shown here is derived from an EMBL/GenBank/DDBJ whole genome shotgun (WGS) entry which is preliminary data.</text>
</comment>
<protein>
    <submittedName>
        <fullName evidence="2">Uncharacterized protein</fullName>
    </submittedName>
</protein>
<organism evidence="2 3">
    <name type="scientific">Purpureocillium lilacinum</name>
    <name type="common">Paecilomyces lilacinus</name>
    <dbReference type="NCBI Taxonomy" id="33203"/>
    <lineage>
        <taxon>Eukaryota</taxon>
        <taxon>Fungi</taxon>
        <taxon>Dikarya</taxon>
        <taxon>Ascomycota</taxon>
        <taxon>Pezizomycotina</taxon>
        <taxon>Sordariomycetes</taxon>
        <taxon>Hypocreomycetidae</taxon>
        <taxon>Hypocreales</taxon>
        <taxon>Ophiocordycipitaceae</taxon>
        <taxon>Purpureocillium</taxon>
    </lineage>
</organism>
<proteinExistence type="predicted"/>
<feature type="region of interest" description="Disordered" evidence="1">
    <location>
        <begin position="229"/>
        <end position="268"/>
    </location>
</feature>
<accession>A0ABR0BUQ2</accession>
<keyword evidence="3" id="KW-1185">Reference proteome</keyword>
<feature type="compositionally biased region" description="Basic residues" evidence="1">
    <location>
        <begin position="50"/>
        <end position="62"/>
    </location>
</feature>
<dbReference type="EMBL" id="JAWRVI010000029">
    <property type="protein sequence ID" value="KAK4087740.1"/>
    <property type="molecule type" value="Genomic_DNA"/>
</dbReference>
<feature type="region of interest" description="Disordered" evidence="1">
    <location>
        <begin position="296"/>
        <end position="321"/>
    </location>
</feature>
<reference evidence="2 3" key="1">
    <citation type="journal article" date="2024" name="Microbiol. Resour. Announc.">
        <title>Genome annotations for the ascomycete fungi Trichoderma harzianum, Trichoderma aggressivum, and Purpureocillium lilacinum.</title>
        <authorList>
            <person name="Beijen E.P.W."/>
            <person name="Ohm R.A."/>
        </authorList>
    </citation>
    <scope>NUCLEOTIDE SEQUENCE [LARGE SCALE GENOMIC DNA]</scope>
    <source>
        <strain evidence="2 3">CBS 150709</strain>
    </source>
</reference>
<dbReference type="Proteomes" id="UP001287286">
    <property type="component" value="Unassembled WGS sequence"/>
</dbReference>
<name>A0ABR0BUQ2_PURLI</name>
<evidence type="ECO:0000256" key="1">
    <source>
        <dbReference type="SAM" id="MobiDB-lite"/>
    </source>
</evidence>
<evidence type="ECO:0000313" key="2">
    <source>
        <dbReference type="EMBL" id="KAK4087740.1"/>
    </source>
</evidence>
<evidence type="ECO:0000313" key="3">
    <source>
        <dbReference type="Proteomes" id="UP001287286"/>
    </source>
</evidence>
<gene>
    <name evidence="2" type="ORF">Purlil1_7797</name>
</gene>
<sequence length="455" mass="49638">MGGASGVHGVPTPPQAPLGATEASGAPSLRRGTRTQVDEQRQVKGPPSRHTARTGGRPRPRLLSRPSVCASNSRRIKALVTTRMAPDELGCGGRTIRSWGTPVDSAETGMAGSGASLCWDGIFFSSLSSSSRCLLPFPFTLHGAEQPLRRQWRRGRKGARALPTWKPRCFRSSMKGYRGLSNTTAGGMDRRMVEPWFKRESGHGIAEFDVVLRRHHLPGRTAPVPVKIVGSEQEPQRGARSGAEAGTGHGFSALGKGRSTARSSRAHSQPPVHWILRTLLYRLAWHSSLLPPLSVRRKSTRRRDRSSFDPGPVSTRELQSSPLLRLSPLRAAVPPSIHSQATSNATAHTRGTSTASLFGCPWLSRPTVRHSQVPAPACLPVYLRSNRCRPWLVLKQKRRTGRAETNLASTPSQGRRLAVPLRLSQRHTLAVIRHKSNSRANTTRIPLPMPSTCSS</sequence>